<evidence type="ECO:0000313" key="2">
    <source>
        <dbReference type="Proteomes" id="UP000298416"/>
    </source>
</evidence>
<dbReference type="Proteomes" id="UP000298416">
    <property type="component" value="Unassembled WGS sequence"/>
</dbReference>
<comment type="caution">
    <text evidence="1">The sequence shown here is derived from an EMBL/GenBank/DDBJ whole genome shotgun (WGS) entry which is preliminary data.</text>
</comment>
<evidence type="ECO:0000313" key="1">
    <source>
        <dbReference type="EMBL" id="KAG6436724.1"/>
    </source>
</evidence>
<reference evidence="1" key="2">
    <citation type="submission" date="2020-08" db="EMBL/GenBank/DDBJ databases">
        <title>Plant Genome Project.</title>
        <authorList>
            <person name="Zhang R.-G."/>
        </authorList>
    </citation>
    <scope>NUCLEOTIDE SEQUENCE</scope>
    <source>
        <strain evidence="1">Huo1</strain>
        <tissue evidence="1">Leaf</tissue>
    </source>
</reference>
<accession>A0A8X9ADY9</accession>
<reference evidence="1" key="1">
    <citation type="submission" date="2018-01" db="EMBL/GenBank/DDBJ databases">
        <authorList>
            <person name="Mao J.F."/>
        </authorList>
    </citation>
    <scope>NUCLEOTIDE SEQUENCE</scope>
    <source>
        <strain evidence="1">Huo1</strain>
        <tissue evidence="1">Leaf</tissue>
    </source>
</reference>
<dbReference type="EMBL" id="PNBA02000001">
    <property type="protein sequence ID" value="KAG6436724.1"/>
    <property type="molecule type" value="Genomic_DNA"/>
</dbReference>
<gene>
    <name evidence="1" type="ORF">SASPL_101626</name>
</gene>
<dbReference type="PANTHER" id="PTHR47718">
    <property type="entry name" value="OS01G0519700 PROTEIN"/>
    <property type="match status" value="1"/>
</dbReference>
<organism evidence="1">
    <name type="scientific">Salvia splendens</name>
    <name type="common">Scarlet sage</name>
    <dbReference type="NCBI Taxonomy" id="180675"/>
    <lineage>
        <taxon>Eukaryota</taxon>
        <taxon>Viridiplantae</taxon>
        <taxon>Streptophyta</taxon>
        <taxon>Embryophyta</taxon>
        <taxon>Tracheophyta</taxon>
        <taxon>Spermatophyta</taxon>
        <taxon>Magnoliopsida</taxon>
        <taxon>eudicotyledons</taxon>
        <taxon>Gunneridae</taxon>
        <taxon>Pentapetalae</taxon>
        <taxon>asterids</taxon>
        <taxon>lamiids</taxon>
        <taxon>Lamiales</taxon>
        <taxon>Lamiaceae</taxon>
        <taxon>Nepetoideae</taxon>
        <taxon>Mentheae</taxon>
        <taxon>Salviinae</taxon>
        <taxon>Salvia</taxon>
        <taxon>Salvia subgen. Calosphace</taxon>
        <taxon>core Calosphace</taxon>
    </lineage>
</organism>
<name>A0A8X9ADY9_SALSN</name>
<proteinExistence type="predicted"/>
<sequence length="154" mass="18203">MNMSLDSDFKPRIDMEFDSLDDALMFRVQYGGKVGFGITEVQAHEIDLAYDVGLNRKSSFDLMTRQAGRSDVIGYTILDAKNYLRSKRQRSIVYGEVGYARMFIDYEYLGFKRCMYGFEEETMFEEAWSNLLTQFNHQDNKWLKHMYSVEEKWA</sequence>
<protein>
    <submittedName>
        <fullName evidence="1">Uncharacterized protein</fullName>
    </submittedName>
</protein>
<dbReference type="AlphaFoldDB" id="A0A8X9ADY9"/>
<keyword evidence="2" id="KW-1185">Reference proteome</keyword>